<evidence type="ECO:0000256" key="1">
    <source>
        <dbReference type="ARBA" id="ARBA00022603"/>
    </source>
</evidence>
<dbReference type="Gene3D" id="3.40.1280.10">
    <property type="match status" value="1"/>
</dbReference>
<dbReference type="AlphaFoldDB" id="A0A381TL20"/>
<dbReference type="GO" id="GO:0008168">
    <property type="term" value="F:methyltransferase activity"/>
    <property type="evidence" value="ECO:0007669"/>
    <property type="project" value="UniProtKB-KW"/>
</dbReference>
<keyword evidence="2" id="KW-0808">Transferase</keyword>
<name>A0A381TL20_9ZZZZ</name>
<feature type="non-terminal residue" evidence="5">
    <location>
        <position position="1"/>
    </location>
</feature>
<dbReference type="InterPro" id="IPR003742">
    <property type="entry name" value="RlmH-like"/>
</dbReference>
<dbReference type="SUPFAM" id="SSF75217">
    <property type="entry name" value="alpha/beta knot"/>
    <property type="match status" value="1"/>
</dbReference>
<dbReference type="PANTHER" id="PTHR33603">
    <property type="entry name" value="METHYLTRANSFERASE"/>
    <property type="match status" value="1"/>
</dbReference>
<dbReference type="Pfam" id="PF02590">
    <property type="entry name" value="SPOUT_MTase"/>
    <property type="match status" value="1"/>
</dbReference>
<gene>
    <name evidence="5" type="ORF">METZ01_LOCUS69636</name>
</gene>
<evidence type="ECO:0000313" key="5">
    <source>
        <dbReference type="EMBL" id="SVA16782.1"/>
    </source>
</evidence>
<dbReference type="GO" id="GO:0006364">
    <property type="term" value="P:rRNA processing"/>
    <property type="evidence" value="ECO:0007669"/>
    <property type="project" value="InterPro"/>
</dbReference>
<dbReference type="PANTHER" id="PTHR33603:SF1">
    <property type="entry name" value="RIBOSOMAL RNA LARGE SUBUNIT METHYLTRANSFERASE H"/>
    <property type="match status" value="1"/>
</dbReference>
<comment type="similarity">
    <text evidence="4">Belongs to the RNA methyltransferase RlmH family.</text>
</comment>
<dbReference type="InterPro" id="IPR029026">
    <property type="entry name" value="tRNA_m1G_MTases_N"/>
</dbReference>
<dbReference type="PIRSF" id="PIRSF004505">
    <property type="entry name" value="MT_bac"/>
    <property type="match status" value="1"/>
</dbReference>
<dbReference type="CDD" id="cd18081">
    <property type="entry name" value="RlmH-like"/>
    <property type="match status" value="1"/>
</dbReference>
<evidence type="ECO:0000256" key="3">
    <source>
        <dbReference type="ARBA" id="ARBA00022691"/>
    </source>
</evidence>
<keyword evidence="1" id="KW-0489">Methyltransferase</keyword>
<dbReference type="EMBL" id="UINC01004778">
    <property type="protein sequence ID" value="SVA16782.1"/>
    <property type="molecule type" value="Genomic_DNA"/>
</dbReference>
<dbReference type="InterPro" id="IPR029028">
    <property type="entry name" value="Alpha/beta_knot_MTases"/>
</dbReference>
<evidence type="ECO:0000256" key="2">
    <source>
        <dbReference type="ARBA" id="ARBA00022679"/>
    </source>
</evidence>
<proteinExistence type="inferred from homology"/>
<dbReference type="GO" id="GO:0032259">
    <property type="term" value="P:methylation"/>
    <property type="evidence" value="ECO:0007669"/>
    <property type="project" value="UniProtKB-KW"/>
</dbReference>
<keyword evidence="3" id="KW-0949">S-adenosyl-L-methionine</keyword>
<evidence type="ECO:0000256" key="4">
    <source>
        <dbReference type="ARBA" id="ARBA00038303"/>
    </source>
</evidence>
<sequence>VIIELLYQDKFKFNFEKDLFNKYNERLEKISKQSIIHFLQKRVSEKKMFEKINKKNSNDFIVILEETGKNISTNQFKDLIFNSSAKKIVFLIGGTSGFNKTFIEKADLVISLSKMTLTHSFAAIILLEQIYRSATIKLGHPYHRK</sequence>
<evidence type="ECO:0008006" key="6">
    <source>
        <dbReference type="Google" id="ProtNLM"/>
    </source>
</evidence>
<organism evidence="5">
    <name type="scientific">marine metagenome</name>
    <dbReference type="NCBI Taxonomy" id="408172"/>
    <lineage>
        <taxon>unclassified sequences</taxon>
        <taxon>metagenomes</taxon>
        <taxon>ecological metagenomes</taxon>
    </lineage>
</organism>
<dbReference type="HAMAP" id="MF_00658">
    <property type="entry name" value="23SrRNA_methyltr_H"/>
    <property type="match status" value="1"/>
</dbReference>
<accession>A0A381TL20</accession>
<protein>
    <recommendedName>
        <fullName evidence="6">23S rRNA (Pseudouridine(1915)-N(3))-methyltransferase RlmH</fullName>
    </recommendedName>
</protein>
<reference evidence="5" key="1">
    <citation type="submission" date="2018-05" db="EMBL/GenBank/DDBJ databases">
        <authorList>
            <person name="Lanie J.A."/>
            <person name="Ng W.-L."/>
            <person name="Kazmierczak K.M."/>
            <person name="Andrzejewski T.M."/>
            <person name="Davidsen T.M."/>
            <person name="Wayne K.J."/>
            <person name="Tettelin H."/>
            <person name="Glass J.I."/>
            <person name="Rusch D."/>
            <person name="Podicherti R."/>
            <person name="Tsui H.-C.T."/>
            <person name="Winkler M.E."/>
        </authorList>
    </citation>
    <scope>NUCLEOTIDE SEQUENCE</scope>
</reference>